<dbReference type="PANTHER" id="PTHR33090">
    <property type="entry name" value="DUF3774 DOMAIN PROTEIN-RELATED"/>
    <property type="match status" value="1"/>
</dbReference>
<name>A0AA41SI46_PAPNU</name>
<dbReference type="Pfam" id="PF12609">
    <property type="entry name" value="DUF3774"/>
    <property type="match status" value="1"/>
</dbReference>
<evidence type="ECO:0000313" key="2">
    <source>
        <dbReference type="EMBL" id="MCL7036646.1"/>
    </source>
</evidence>
<evidence type="ECO:0000313" key="1">
    <source>
        <dbReference type="EMBL" id="MCL7028131.1"/>
    </source>
</evidence>
<dbReference type="EMBL" id="JAJJMA010170278">
    <property type="protein sequence ID" value="MCL7036646.1"/>
    <property type="molecule type" value="Genomic_DNA"/>
</dbReference>
<proteinExistence type="predicted"/>
<accession>A0AA41SI46</accession>
<dbReference type="InterPro" id="IPR022251">
    <property type="entry name" value="DUF3774_wound-induced"/>
</dbReference>
<dbReference type="EMBL" id="JAJJMA010075998">
    <property type="protein sequence ID" value="MCL7028131.1"/>
    <property type="molecule type" value="Genomic_DNA"/>
</dbReference>
<dbReference type="Proteomes" id="UP001177140">
    <property type="component" value="Unassembled WGS sequence"/>
</dbReference>
<reference evidence="2" key="1">
    <citation type="submission" date="2022-03" db="EMBL/GenBank/DDBJ databases">
        <title>A functionally conserved STORR gene fusion in Papaver species that diverged 16.8 million years ago.</title>
        <authorList>
            <person name="Catania T."/>
        </authorList>
    </citation>
    <scope>NUCLEOTIDE SEQUENCE</scope>
    <source>
        <strain evidence="2">S-191538</strain>
    </source>
</reference>
<evidence type="ECO:0000313" key="3">
    <source>
        <dbReference type="Proteomes" id="UP001177140"/>
    </source>
</evidence>
<gene>
    <name evidence="1" type="ORF">MKW94_006713</name>
    <name evidence="2" type="ORF">MKW94_022478</name>
</gene>
<dbReference type="AlphaFoldDB" id="A0AA41SI46"/>
<sequence length="84" mass="9317">MSYLGRIWMATSVAVVQGHTDQQLKWNTGLRFSKNALNFRPLAGIIGADSGDFIPNSLGGDRDQRKQADESVQKAMFITCWGQN</sequence>
<comment type="caution">
    <text evidence="2">The sequence shown here is derived from an EMBL/GenBank/DDBJ whole genome shotgun (WGS) entry which is preliminary data.</text>
</comment>
<protein>
    <submittedName>
        <fullName evidence="2">Uncharacterized protein</fullName>
    </submittedName>
</protein>
<keyword evidence="3" id="KW-1185">Reference proteome</keyword>
<organism evidence="2 3">
    <name type="scientific">Papaver nudicaule</name>
    <name type="common">Iceland poppy</name>
    <dbReference type="NCBI Taxonomy" id="74823"/>
    <lineage>
        <taxon>Eukaryota</taxon>
        <taxon>Viridiplantae</taxon>
        <taxon>Streptophyta</taxon>
        <taxon>Embryophyta</taxon>
        <taxon>Tracheophyta</taxon>
        <taxon>Spermatophyta</taxon>
        <taxon>Magnoliopsida</taxon>
        <taxon>Ranunculales</taxon>
        <taxon>Papaveraceae</taxon>
        <taxon>Papaveroideae</taxon>
        <taxon>Papaver</taxon>
    </lineage>
</organism>